<comment type="caution">
    <text evidence="1">Lacks conserved residue(s) required for the propagation of feature annotation.</text>
</comment>
<feature type="region of interest" description="Disordered" evidence="2">
    <location>
        <begin position="263"/>
        <end position="303"/>
    </location>
</feature>
<dbReference type="Pfam" id="PF02104">
    <property type="entry name" value="SURF1"/>
    <property type="match status" value="1"/>
</dbReference>
<dbReference type="AlphaFoldDB" id="A0A1X6X1M0"/>
<evidence type="ECO:0000256" key="1">
    <source>
        <dbReference type="RuleBase" id="RU363076"/>
    </source>
</evidence>
<dbReference type="RefSeq" id="WP_087104263.1">
    <property type="nucleotide sequence ID" value="NZ_FWFG01000068.1"/>
</dbReference>
<name>A0A1X6X1M0_9MICO</name>
<dbReference type="PROSITE" id="PS50895">
    <property type="entry name" value="SURF1"/>
    <property type="match status" value="1"/>
</dbReference>
<evidence type="ECO:0000256" key="2">
    <source>
        <dbReference type="SAM" id="MobiDB-lite"/>
    </source>
</evidence>
<evidence type="ECO:0000313" key="3">
    <source>
        <dbReference type="EMBL" id="SLM92396.1"/>
    </source>
</evidence>
<keyword evidence="4" id="KW-1185">Reference proteome</keyword>
<proteinExistence type="inferred from homology"/>
<dbReference type="Proteomes" id="UP000195981">
    <property type="component" value="Unassembled WGS sequence"/>
</dbReference>
<protein>
    <recommendedName>
        <fullName evidence="1">SURF1-like protein</fullName>
    </recommendedName>
</protein>
<dbReference type="GO" id="GO:0005886">
    <property type="term" value="C:plasma membrane"/>
    <property type="evidence" value="ECO:0007669"/>
    <property type="project" value="UniProtKB-SubCell"/>
</dbReference>
<dbReference type="InterPro" id="IPR002994">
    <property type="entry name" value="Surf1/Shy1"/>
</dbReference>
<comment type="subcellular location">
    <subcellularLocation>
        <location evidence="1">Cell membrane</location>
        <topology evidence="1">Multi-pass membrane protein</topology>
    </subcellularLocation>
</comment>
<organism evidence="3 4">
    <name type="scientific">Brachybacterium nesterenkovii</name>
    <dbReference type="NCBI Taxonomy" id="47847"/>
    <lineage>
        <taxon>Bacteria</taxon>
        <taxon>Bacillati</taxon>
        <taxon>Actinomycetota</taxon>
        <taxon>Actinomycetes</taxon>
        <taxon>Micrococcales</taxon>
        <taxon>Dermabacteraceae</taxon>
        <taxon>Brachybacterium</taxon>
    </lineage>
</organism>
<dbReference type="CDD" id="cd06662">
    <property type="entry name" value="SURF1"/>
    <property type="match status" value="1"/>
</dbReference>
<evidence type="ECO:0000313" key="4">
    <source>
        <dbReference type="Proteomes" id="UP000195981"/>
    </source>
</evidence>
<comment type="similarity">
    <text evidence="1">Belongs to the SURF1 family.</text>
</comment>
<dbReference type="EMBL" id="FWFG01000068">
    <property type="protein sequence ID" value="SLM92396.1"/>
    <property type="molecule type" value="Genomic_DNA"/>
</dbReference>
<sequence>MLRVALRPRFLGLLALMIAATLVCGLLATWQWDRAHRAITADPAEKPPVALGEVLAVDEPVTNEDAGRPVTAVGVFEPSEQVLVPGRRIEDRDAVIIVTALHVTSADGTAARLPVARGWMPAEELTGADGALDASRVPAPPPGEVEVAGRLEASEQAQSGIAADGTAAEISTALLVNAWGSPMYSGYVAQTETSDGLEPMPAAESDFSRGLNLQNLGYAAQWIVFGLFFLYLWWRSVRTRFLDEEADRADVLAARLGAAEVHTGGSTPAATAPAAAVPDDVTPGTTDTNDASAPRGAEEDGPR</sequence>
<keyword evidence="1" id="KW-1133">Transmembrane helix</keyword>
<feature type="transmembrane region" description="Helical" evidence="1">
    <location>
        <begin position="216"/>
        <end position="234"/>
    </location>
</feature>
<accession>A0A1X6X1M0</accession>
<reference evidence="3 4" key="1">
    <citation type="submission" date="2017-02" db="EMBL/GenBank/DDBJ databases">
        <authorList>
            <person name="Peterson S.W."/>
        </authorList>
    </citation>
    <scope>NUCLEOTIDE SEQUENCE [LARGE SCALE GENOMIC DNA]</scope>
    <source>
        <strain evidence="3 4">CIP104813</strain>
    </source>
</reference>
<keyword evidence="1" id="KW-0472">Membrane</keyword>
<keyword evidence="1" id="KW-1003">Cell membrane</keyword>
<keyword evidence="1" id="KW-0812">Transmembrane</keyword>
<dbReference type="OrthoDB" id="3266379at2"/>
<feature type="compositionally biased region" description="Low complexity" evidence="2">
    <location>
        <begin position="267"/>
        <end position="290"/>
    </location>
</feature>
<gene>
    <name evidence="3" type="ORF">FM110_08120</name>
</gene>